<dbReference type="RefSeq" id="WP_312032591.1">
    <property type="nucleotide sequence ID" value="NZ_CP051151.1"/>
</dbReference>
<sequence>MSNPILQIKDLSLFFGGLKAVDELSFNVPEGEIVALIGPNGAGKTTVFNCVTRFYDHYTGDIIYYNNSGEAINLRDYEVTDVIYQGIARTFQNIELIPDLSIIDNVLIGAHKEIKSSVFEHIFKSPRMVKQEKVLYHRAEEILNFLNIGMIKDMYAFGLPYGILKKIELARALIAKPRLLILDEPAAGLNEQETDELAKIIRKLKSEWNMTILLIEHDMSFVMNISDHVCAISFGKFLAYDIPESIKSNPLVQEAYLGKDE</sequence>
<dbReference type="InterPro" id="IPR003439">
    <property type="entry name" value="ABC_transporter-like_ATP-bd"/>
</dbReference>
<keyword evidence="1" id="KW-0813">Transport</keyword>
<dbReference type="GO" id="GO:0005886">
    <property type="term" value="C:plasma membrane"/>
    <property type="evidence" value="ECO:0007669"/>
    <property type="project" value="TreeGrafter"/>
</dbReference>
<feature type="domain" description="ABC transporter" evidence="4">
    <location>
        <begin position="6"/>
        <end position="259"/>
    </location>
</feature>
<dbReference type="GO" id="GO:0016887">
    <property type="term" value="F:ATP hydrolysis activity"/>
    <property type="evidence" value="ECO:0007669"/>
    <property type="project" value="InterPro"/>
</dbReference>
<protein>
    <submittedName>
        <fullName evidence="5">ABC transporter ATP-binding protein</fullName>
    </submittedName>
</protein>
<evidence type="ECO:0000256" key="1">
    <source>
        <dbReference type="ARBA" id="ARBA00022448"/>
    </source>
</evidence>
<dbReference type="SMART" id="SM00382">
    <property type="entry name" value="AAA"/>
    <property type="match status" value="1"/>
</dbReference>
<evidence type="ECO:0000313" key="5">
    <source>
        <dbReference type="EMBL" id="QLY40093.1"/>
    </source>
</evidence>
<evidence type="ECO:0000313" key="6">
    <source>
        <dbReference type="Proteomes" id="UP000512167"/>
    </source>
</evidence>
<dbReference type="SUPFAM" id="SSF52540">
    <property type="entry name" value="P-loop containing nucleoside triphosphate hydrolases"/>
    <property type="match status" value="1"/>
</dbReference>
<dbReference type="KEGG" id="tbk:HF295_04135"/>
<dbReference type="CDD" id="cd03219">
    <property type="entry name" value="ABC_Mj1267_LivG_branched"/>
    <property type="match status" value="1"/>
</dbReference>
<proteinExistence type="predicted"/>
<dbReference type="FunFam" id="3.40.50.300:FF:000421">
    <property type="entry name" value="Branched-chain amino acid ABC transporter ATP-binding protein"/>
    <property type="match status" value="1"/>
</dbReference>
<dbReference type="InterPro" id="IPR051120">
    <property type="entry name" value="ABC_AA/LPS_Transport"/>
</dbReference>
<dbReference type="AlphaFoldDB" id="A0A7L6N1Q2"/>
<organism evidence="5 6">
    <name type="scientific">Hujiaoplasma nucleasis</name>
    <dbReference type="NCBI Taxonomy" id="2725268"/>
    <lineage>
        <taxon>Bacteria</taxon>
        <taxon>Bacillati</taxon>
        <taxon>Mycoplasmatota</taxon>
        <taxon>Mollicutes</taxon>
        <taxon>Candidatus Izemoplasmatales</taxon>
        <taxon>Hujiaoplasmataceae</taxon>
        <taxon>Hujiaoplasma</taxon>
    </lineage>
</organism>
<dbReference type="GO" id="GO:0005524">
    <property type="term" value="F:ATP binding"/>
    <property type="evidence" value="ECO:0007669"/>
    <property type="project" value="UniProtKB-KW"/>
</dbReference>
<dbReference type="PROSITE" id="PS50893">
    <property type="entry name" value="ABC_TRANSPORTER_2"/>
    <property type="match status" value="1"/>
</dbReference>
<name>A0A7L6N1Q2_9MOLU</name>
<evidence type="ECO:0000256" key="2">
    <source>
        <dbReference type="ARBA" id="ARBA00022741"/>
    </source>
</evidence>
<keyword evidence="2" id="KW-0547">Nucleotide-binding</keyword>
<dbReference type="InterPro" id="IPR003593">
    <property type="entry name" value="AAA+_ATPase"/>
</dbReference>
<dbReference type="InterPro" id="IPR027417">
    <property type="entry name" value="P-loop_NTPase"/>
</dbReference>
<evidence type="ECO:0000259" key="4">
    <source>
        <dbReference type="PROSITE" id="PS50893"/>
    </source>
</evidence>
<evidence type="ECO:0000256" key="3">
    <source>
        <dbReference type="ARBA" id="ARBA00022840"/>
    </source>
</evidence>
<keyword evidence="3 5" id="KW-0067">ATP-binding</keyword>
<dbReference type="Proteomes" id="UP000512167">
    <property type="component" value="Chromosome"/>
</dbReference>
<dbReference type="Pfam" id="PF00005">
    <property type="entry name" value="ABC_tran"/>
    <property type="match status" value="1"/>
</dbReference>
<keyword evidence="6" id="KW-1185">Reference proteome</keyword>
<dbReference type="PANTHER" id="PTHR45772">
    <property type="entry name" value="CONSERVED COMPONENT OF ABC TRANSPORTER FOR NATURAL AMINO ACIDS-RELATED"/>
    <property type="match status" value="1"/>
</dbReference>
<dbReference type="PANTHER" id="PTHR45772:SF4">
    <property type="entry name" value="ABC TRANSPORTER ATP-BINDING PROTEIN"/>
    <property type="match status" value="1"/>
</dbReference>
<reference evidence="5 6" key="1">
    <citation type="submission" date="2020-04" db="EMBL/GenBank/DDBJ databases">
        <authorList>
            <person name="Zheng R.K."/>
            <person name="Sun C.M."/>
        </authorList>
    </citation>
    <scope>NUCLEOTIDE SEQUENCE [LARGE SCALE GENOMIC DNA]</scope>
    <source>
        <strain evidence="6">zrk29</strain>
    </source>
</reference>
<accession>A0A7L6N1Q2</accession>
<gene>
    <name evidence="5" type="ORF">HF295_04135</name>
</gene>
<dbReference type="EMBL" id="CP051151">
    <property type="protein sequence ID" value="QLY40093.1"/>
    <property type="molecule type" value="Genomic_DNA"/>
</dbReference>
<dbReference type="Gene3D" id="3.40.50.300">
    <property type="entry name" value="P-loop containing nucleotide triphosphate hydrolases"/>
    <property type="match status" value="1"/>
</dbReference>